<sequence>MRFTSPSTGLPRVCATRVDAQRPAGWLATLFAGRRAACVAAWSGLLFALPAQALPIDFNDKVEAALLCRSDWSTAWWHDYFNTHLQASIRDWGEARWWDSQDARLGGANSIEMFANIDTSRALMVGTLIDQPVEEVKKVIEDTLKVQFKPVQTIYGLRYMTDTLSVLVGLDNQQTKWYCARWNMGNRERVKPMTPN</sequence>
<dbReference type="EMBL" id="FPKR01000008">
    <property type="protein sequence ID" value="SFZ76946.1"/>
    <property type="molecule type" value="Genomic_DNA"/>
</dbReference>
<evidence type="ECO:0000313" key="1">
    <source>
        <dbReference type="EMBL" id="SFZ76946.1"/>
    </source>
</evidence>
<dbReference type="Proteomes" id="UP000186513">
    <property type="component" value="Unassembled WGS sequence"/>
</dbReference>
<evidence type="ECO:0000313" key="2">
    <source>
        <dbReference type="Proteomes" id="UP000186513"/>
    </source>
</evidence>
<dbReference type="AlphaFoldDB" id="A0A1K2HL30"/>
<dbReference type="STRING" id="1121279.SAMN02745887_02162"/>
<proteinExistence type="predicted"/>
<organism evidence="1 2">
    <name type="scientific">Chitinimonas taiwanensis DSM 18899</name>
    <dbReference type="NCBI Taxonomy" id="1121279"/>
    <lineage>
        <taxon>Bacteria</taxon>
        <taxon>Pseudomonadati</taxon>
        <taxon>Pseudomonadota</taxon>
        <taxon>Betaproteobacteria</taxon>
        <taxon>Neisseriales</taxon>
        <taxon>Chitinibacteraceae</taxon>
        <taxon>Chitinimonas</taxon>
    </lineage>
</organism>
<keyword evidence="2" id="KW-1185">Reference proteome</keyword>
<protein>
    <submittedName>
        <fullName evidence="1">Uncharacterized protein</fullName>
    </submittedName>
</protein>
<gene>
    <name evidence="1" type="ORF">SAMN02745887_02162</name>
</gene>
<accession>A0A1K2HL30</accession>
<reference evidence="1 2" key="1">
    <citation type="submission" date="2016-11" db="EMBL/GenBank/DDBJ databases">
        <authorList>
            <person name="Jaros S."/>
            <person name="Januszkiewicz K."/>
            <person name="Wedrychowicz H."/>
        </authorList>
    </citation>
    <scope>NUCLEOTIDE SEQUENCE [LARGE SCALE GENOMIC DNA]</scope>
    <source>
        <strain evidence="1 2">DSM 18899</strain>
    </source>
</reference>
<name>A0A1K2HL30_9NEIS</name>